<evidence type="ECO:0000313" key="12">
    <source>
        <dbReference type="EMBL" id="TKS18301.1"/>
    </source>
</evidence>
<dbReference type="GO" id="GO:0016020">
    <property type="term" value="C:membrane"/>
    <property type="evidence" value="ECO:0007669"/>
    <property type="project" value="UniProtKB-SubCell"/>
</dbReference>
<gene>
    <name evidence="12" type="ORF">D5086_0000005500</name>
</gene>
<evidence type="ECO:0000259" key="11">
    <source>
        <dbReference type="Pfam" id="PF08263"/>
    </source>
</evidence>
<keyword evidence="3 10" id="KW-0812">Transmembrane</keyword>
<evidence type="ECO:0000256" key="10">
    <source>
        <dbReference type="SAM" id="Phobius"/>
    </source>
</evidence>
<dbReference type="SUPFAM" id="SSF52058">
    <property type="entry name" value="L domain-like"/>
    <property type="match status" value="1"/>
</dbReference>
<keyword evidence="9" id="KW-0325">Glycoprotein</keyword>
<evidence type="ECO:0000256" key="5">
    <source>
        <dbReference type="ARBA" id="ARBA00022737"/>
    </source>
</evidence>
<sequence length="524" mass="58364">MLAYSSGHPACHGEERSALLQFKESFIIRRSASKFPFAYPKVASWKLDGNGSDCCLWDGVECDEDTGHVIELDLNASCLYGSIDPNSSLFRLVQLQKLNLANNDCGGSQIPSALGNLSEVTALELSHSLFVGEIPSEISKAHGSLTCLYRKPPFLGIFDDLFLQLLGSDPFFSLDQPPAFLPWSRMSILKLNSNMLQGSLPIPPNSTKYYLISNNSLAGEIPPPICNISSFIVLDLSKNNLTGLIPQCLGNFSSTLSLLSLEGNNLYGTIPQTWVQGSRLRMISLGQNKLQGQIPTSIVGCKMLEIRDLNNNQLIDTFPSWMGTLPELKILILRHNGFHGKIGNPESSFSFQMLQILDLSLNNFTGKLPVEYFHCWIAMQVDSEDRLSYMNAETSVRIMGRWRHLTFLQFFNASHNHLTGPIPRGNQFNTFQKDSFDGNSGLSGEPLSNKCGRLEALPAPAPAPATGDELLVLDWKFVLIGYGSGFVIGAAIGHFVTKRKHDWFMRTFRIRQQRRPKHARRHRN</sequence>
<dbReference type="EMBL" id="RCHU01000006">
    <property type="protein sequence ID" value="TKS18301.1"/>
    <property type="molecule type" value="Genomic_DNA"/>
</dbReference>
<evidence type="ECO:0000256" key="7">
    <source>
        <dbReference type="ARBA" id="ARBA00023136"/>
    </source>
</evidence>
<dbReference type="STRING" id="43335.A0A4U5R4R5"/>
<keyword evidence="4" id="KW-0732">Signal</keyword>
<dbReference type="FunFam" id="3.80.10.10:FF:000041">
    <property type="entry name" value="LRR receptor-like serine/threonine-protein kinase ERECTA"/>
    <property type="match status" value="1"/>
</dbReference>
<accession>A0A4U5R4R5</accession>
<evidence type="ECO:0000256" key="3">
    <source>
        <dbReference type="ARBA" id="ARBA00022692"/>
    </source>
</evidence>
<feature type="transmembrane region" description="Helical" evidence="10">
    <location>
        <begin position="475"/>
        <end position="496"/>
    </location>
</feature>
<dbReference type="AlphaFoldDB" id="A0A4U5R4R5"/>
<evidence type="ECO:0000256" key="4">
    <source>
        <dbReference type="ARBA" id="ARBA00022729"/>
    </source>
</evidence>
<dbReference type="Gene3D" id="3.80.10.10">
    <property type="entry name" value="Ribonuclease Inhibitor"/>
    <property type="match status" value="2"/>
</dbReference>
<protein>
    <recommendedName>
        <fullName evidence="11">Leucine-rich repeat-containing N-terminal plant-type domain-containing protein</fullName>
    </recommendedName>
</protein>
<evidence type="ECO:0000256" key="6">
    <source>
        <dbReference type="ARBA" id="ARBA00022989"/>
    </source>
</evidence>
<keyword evidence="6 10" id="KW-1133">Transmembrane helix</keyword>
<dbReference type="InterPro" id="IPR001611">
    <property type="entry name" value="Leu-rich_rpt"/>
</dbReference>
<dbReference type="Pfam" id="PF00560">
    <property type="entry name" value="LRR_1"/>
    <property type="match status" value="3"/>
</dbReference>
<name>A0A4U5R4R5_POPAL</name>
<dbReference type="InterPro" id="IPR032675">
    <property type="entry name" value="LRR_dom_sf"/>
</dbReference>
<keyword evidence="7 10" id="KW-0472">Membrane</keyword>
<dbReference type="InterPro" id="IPR046956">
    <property type="entry name" value="RLP23-like"/>
</dbReference>
<dbReference type="PANTHER" id="PTHR48061">
    <property type="entry name" value="LEUCINE-RICH REPEAT RECEPTOR PROTEIN KINASE EMS1-LIKE-RELATED"/>
    <property type="match status" value="1"/>
</dbReference>
<keyword evidence="2" id="KW-0433">Leucine-rich repeat</keyword>
<evidence type="ECO:0000256" key="8">
    <source>
        <dbReference type="ARBA" id="ARBA00023170"/>
    </source>
</evidence>
<comment type="caution">
    <text evidence="12">The sequence shown here is derived from an EMBL/GenBank/DDBJ whole genome shotgun (WGS) entry which is preliminary data.</text>
</comment>
<organism evidence="12">
    <name type="scientific">Populus alba</name>
    <name type="common">White poplar</name>
    <dbReference type="NCBI Taxonomy" id="43335"/>
    <lineage>
        <taxon>Eukaryota</taxon>
        <taxon>Viridiplantae</taxon>
        <taxon>Streptophyta</taxon>
        <taxon>Embryophyta</taxon>
        <taxon>Tracheophyta</taxon>
        <taxon>Spermatophyta</taxon>
        <taxon>Magnoliopsida</taxon>
        <taxon>eudicotyledons</taxon>
        <taxon>Gunneridae</taxon>
        <taxon>Pentapetalae</taxon>
        <taxon>rosids</taxon>
        <taxon>fabids</taxon>
        <taxon>Malpighiales</taxon>
        <taxon>Salicaceae</taxon>
        <taxon>Saliceae</taxon>
        <taxon>Populus</taxon>
    </lineage>
</organism>
<feature type="domain" description="Leucine-rich repeat-containing N-terminal plant-type" evidence="11">
    <location>
        <begin position="13"/>
        <end position="63"/>
    </location>
</feature>
<evidence type="ECO:0000256" key="2">
    <source>
        <dbReference type="ARBA" id="ARBA00022614"/>
    </source>
</evidence>
<evidence type="ECO:0000256" key="9">
    <source>
        <dbReference type="ARBA" id="ARBA00023180"/>
    </source>
</evidence>
<proteinExistence type="predicted"/>
<dbReference type="PANTHER" id="PTHR48061:SF12">
    <property type="entry name" value="DISEASE RESISTANCE LIKE PROTEIN"/>
    <property type="match status" value="1"/>
</dbReference>
<keyword evidence="8" id="KW-0675">Receptor</keyword>
<dbReference type="InterPro" id="IPR013210">
    <property type="entry name" value="LRR_N_plant-typ"/>
</dbReference>
<reference evidence="12" key="1">
    <citation type="submission" date="2018-10" db="EMBL/GenBank/DDBJ databases">
        <title>Population genomic analysis revealed the cold adaptation of white poplar.</title>
        <authorList>
            <person name="Liu Y.-J."/>
        </authorList>
    </citation>
    <scope>NUCLEOTIDE SEQUENCE [LARGE SCALE GENOMIC DNA]</scope>
    <source>
        <strain evidence="12">PAL-ZL1</strain>
    </source>
</reference>
<keyword evidence="5" id="KW-0677">Repeat</keyword>
<evidence type="ECO:0000256" key="1">
    <source>
        <dbReference type="ARBA" id="ARBA00004479"/>
    </source>
</evidence>
<dbReference type="Pfam" id="PF08263">
    <property type="entry name" value="LRRNT_2"/>
    <property type="match status" value="1"/>
</dbReference>
<comment type="subcellular location">
    <subcellularLocation>
        <location evidence="1">Membrane</location>
        <topology evidence="1">Single-pass type I membrane protein</topology>
    </subcellularLocation>
</comment>